<feature type="domain" description="PAS" evidence="25">
    <location>
        <begin position="768"/>
        <end position="848"/>
    </location>
</feature>
<evidence type="ECO:0000256" key="10">
    <source>
        <dbReference type="ARBA" id="ARBA00022741"/>
    </source>
</evidence>
<evidence type="ECO:0000259" key="27">
    <source>
        <dbReference type="PROSITE" id="PS50894"/>
    </source>
</evidence>
<dbReference type="CDD" id="cd00082">
    <property type="entry name" value="HisKA"/>
    <property type="match status" value="1"/>
</dbReference>
<evidence type="ECO:0000256" key="2">
    <source>
        <dbReference type="ARBA" id="ARBA00004429"/>
    </source>
</evidence>
<evidence type="ECO:0000256" key="6">
    <source>
        <dbReference type="ARBA" id="ARBA00022553"/>
    </source>
</evidence>
<dbReference type="GO" id="GO:0005524">
    <property type="term" value="F:ATP binding"/>
    <property type="evidence" value="ECO:0007669"/>
    <property type="project" value="UniProtKB-KW"/>
</dbReference>
<evidence type="ECO:0000256" key="14">
    <source>
        <dbReference type="ARBA" id="ARBA00023012"/>
    </source>
</evidence>
<accession>A0AAW3ZM96</accession>
<dbReference type="Pfam" id="PF01627">
    <property type="entry name" value="Hpt"/>
    <property type="match status" value="1"/>
</dbReference>
<dbReference type="Pfam" id="PF00512">
    <property type="entry name" value="HisKA"/>
    <property type="match status" value="1"/>
</dbReference>
<feature type="domain" description="PAC" evidence="26">
    <location>
        <begin position="715"/>
        <end position="767"/>
    </location>
</feature>
<evidence type="ECO:0000259" key="26">
    <source>
        <dbReference type="PROSITE" id="PS50113"/>
    </source>
</evidence>
<keyword evidence="5" id="KW-0997">Cell inner membrane</keyword>
<keyword evidence="6 20" id="KW-0597">Phosphoprotein</keyword>
<sequence length="1762" mass="195251">MKSELRSDHGRLYLSEYILLAGVLLVGFAFAILLHRALTEAQRQAIERRTEAVSNQVADLIKRNADAAAMTVRSLGWMYHLRGEITQQEFQRFATTVFSSGTTVQHLQWWPRVLTQDDERYELRMQNEVGDFRIHEHDGAQGPGYGRQRLVFFPQLYALPPSISEPGLIMATELSVESPRTLEDESLRIRLNSETIARARNLGDVAASSLQRELPTATRPNPVALVQLMMPVFATPEPPPPALRIPGLVGVMVGSIDVYDMLSGIDQVPGIDKIDFQLYEGDHHEARLLASRLASIGRVEAGDSFRRVRLPSARGDQRVLQVAAPGRTWWLWVEPRLSLAESSGGDLAAGVAALAVIVLCVALAAGMRRGMRLRRVLQQARDRLRRVTDNLHVGVFQASFEPGQAQPLRIDYVTRGCAVIFGLDEDSLIHDPSRLLQQLPDSQRQQLLKDFEQAGYDNRPLNRTLSLPDDQQGERQVQISAAPYGRDGKRMMFSAWIEDVSEEVRAQAHFDALVEEQKALFDHVPMGILILSDQQILNCNPSAAHMLGYAKPTDLMQMRINELQVNAQDYAAQQRAAEIKLAAGRMAVFDGPIKRRDGERFWARLIGKRIEAADGQQRDLWMIEDISERRRAERVLREQSELLSLAQEAGDIGVFDLDFGQSKHFWSAQLERMLGQPAGTLGPRIDDLLACVVEADRPRAKQQLEATIEQGAEHFADDWRILRPSGEQRELRVEMRIFRDANGRALRAVGVTLDVTEERRKRNELAASFQFQQLLIDTIPTPLWFFDGRGRISGCNRAFLRAFGASREGIQGEDLRHAHGLPDALVAIVQPHVVRVLESAQTIELEGQIPFDDRQDHEVTILLSGFRALDSSPGGVVALMVDVTDERTLQRQLARSGEQFRVLVDSIPGTVYRVAADPNETMLFLSGGVETLTGHAQPAFSQAAGIRLSQLIHPEDNATVHRQLEQAVSMRKPYDLEYRVVRRDGEVRWVVEKGQALYEHDGSPESRVGTLIDITERKRVEEALRQAREQAEEATRTKSMFLANMSHEIRTPMNAVIGMAHLALKTQLDERQRDYLSKIHNAATSLLGIINDLLDFSKIEAGKLSMERVPFRLDQVLENVATVTSGKAFEKGLELLFDVPSAVPQALEGDPLRLGQVLINLVNNAVKFTERGEVRITARLAEQANARVKLEFEVRDSGIGMSEEQIARLFQPFTQADGSTTRKYGGTGLGLSIVQRLIELMGGSIVVQSQPGQGSRFVFNAWFGREDARQVEAISHLPTLRTLVVDDNPSAREVLADLLAGLPVDAMYVASGEEALRETEKAIAAHRPFDLVLMDWDLPGISGVEATRRLLGLSSAHPTRVVMVSAFARDDVRLAADAAGVCAFLSKPLNASSLLDTLNRLFASGATDTQPLSPTQEQRPLRGLRVLVADDNEINRQIARELLVEAGAEVSLAEHGGHVLPLLESTEPPIELVLMDLQMPVLDGYQATEALRAHPRFAQLPIIAMTAHAMSEERERTEAAGMVDHVTKPIDPDRLITTLRRWWQPQSVDKVVRAKESGSAPQGLGWRIEGIDLNAGLRRCGGNVELYRELLRRLVDDHAQSANRIEAALANNDSDAAQHLAHSLRGVAGNLGASDLAAAAEQLENCLRHGGDCQPAVQQLSRALNDVIAGIVASPAHHNGILNNAEDTNDTPAQPIDAAALQHFCALLSSGDAEAEAEFQQLRGGLKQHLGGERFRQLARALSQFEFDRALQIMQAAGEVQR</sequence>
<keyword evidence="13 22" id="KW-1133">Transmembrane helix</keyword>
<dbReference type="Pfam" id="PF02518">
    <property type="entry name" value="HATPase_c"/>
    <property type="match status" value="1"/>
</dbReference>
<dbReference type="InterPro" id="IPR008207">
    <property type="entry name" value="Sig_transdc_His_kin_Hpt_dom"/>
</dbReference>
<evidence type="ECO:0000256" key="22">
    <source>
        <dbReference type="SAM" id="Phobius"/>
    </source>
</evidence>
<feature type="domain" description="HPt" evidence="27">
    <location>
        <begin position="1583"/>
        <end position="1685"/>
    </location>
</feature>
<dbReference type="PROSITE" id="PS50110">
    <property type="entry name" value="RESPONSE_REGULATORY"/>
    <property type="match status" value="2"/>
</dbReference>
<dbReference type="CDD" id="cd00088">
    <property type="entry name" value="HPT"/>
    <property type="match status" value="1"/>
</dbReference>
<gene>
    <name evidence="28" type="ORF">IFO71_16020</name>
</gene>
<dbReference type="SMART" id="SM00448">
    <property type="entry name" value="REC"/>
    <property type="match status" value="2"/>
</dbReference>
<evidence type="ECO:0000256" key="8">
    <source>
        <dbReference type="ARBA" id="ARBA00022692"/>
    </source>
</evidence>
<feature type="domain" description="PAC" evidence="26">
    <location>
        <begin position="587"/>
        <end position="638"/>
    </location>
</feature>
<dbReference type="PROSITE" id="PS50109">
    <property type="entry name" value="HIS_KIN"/>
    <property type="match status" value="1"/>
</dbReference>
<dbReference type="SUPFAM" id="SSF55874">
    <property type="entry name" value="ATPase domain of HSP90 chaperone/DNA topoisomerase II/histidine kinase"/>
    <property type="match status" value="1"/>
</dbReference>
<evidence type="ECO:0000256" key="1">
    <source>
        <dbReference type="ARBA" id="ARBA00000085"/>
    </source>
</evidence>
<keyword evidence="4" id="KW-1003">Cell membrane</keyword>
<feature type="modified residue" description="4-aspartylphosphate" evidence="20">
    <location>
        <position position="1335"/>
    </location>
</feature>
<comment type="subcellular location">
    <subcellularLocation>
        <location evidence="2">Cell inner membrane</location>
        <topology evidence="2">Multi-pass membrane protein</topology>
    </subcellularLocation>
</comment>
<dbReference type="InterPro" id="IPR000014">
    <property type="entry name" value="PAS"/>
</dbReference>
<dbReference type="InterPro" id="IPR003594">
    <property type="entry name" value="HATPase_dom"/>
</dbReference>
<keyword evidence="14" id="KW-0902">Two-component regulatory system</keyword>
<dbReference type="PROSITE" id="PS50113">
    <property type="entry name" value="PAC"/>
    <property type="match status" value="3"/>
</dbReference>
<dbReference type="NCBIfam" id="TIGR00229">
    <property type="entry name" value="sensory_box"/>
    <property type="match status" value="2"/>
</dbReference>
<keyword evidence="16 22" id="KW-0472">Membrane</keyword>
<dbReference type="InterPro" id="IPR042240">
    <property type="entry name" value="CHASE_sf"/>
</dbReference>
<comment type="subunit">
    <text evidence="17">At low DSF concentrations, interacts with RpfF.</text>
</comment>
<evidence type="ECO:0000313" key="28">
    <source>
        <dbReference type="EMBL" id="MBD8527250.1"/>
    </source>
</evidence>
<dbReference type="InterPro" id="IPR036890">
    <property type="entry name" value="HATPase_C_sf"/>
</dbReference>
<dbReference type="Gene3D" id="3.30.450.350">
    <property type="entry name" value="CHASE domain"/>
    <property type="match status" value="1"/>
</dbReference>
<dbReference type="PROSITE" id="PS50894">
    <property type="entry name" value="HPT"/>
    <property type="match status" value="1"/>
</dbReference>
<dbReference type="Gene3D" id="1.20.120.160">
    <property type="entry name" value="HPT domain"/>
    <property type="match status" value="1"/>
</dbReference>
<dbReference type="SMART" id="SM00086">
    <property type="entry name" value="PAC"/>
    <property type="match status" value="3"/>
</dbReference>
<feature type="domain" description="PAS" evidence="25">
    <location>
        <begin position="896"/>
        <end position="971"/>
    </location>
</feature>
<dbReference type="Gene3D" id="3.40.50.2300">
    <property type="match status" value="2"/>
</dbReference>
<keyword evidence="11" id="KW-0418">Kinase</keyword>
<dbReference type="Pfam" id="PF08447">
    <property type="entry name" value="PAS_3"/>
    <property type="match status" value="2"/>
</dbReference>
<dbReference type="Pfam" id="PF08448">
    <property type="entry name" value="PAS_4"/>
    <property type="match status" value="1"/>
</dbReference>
<dbReference type="CDD" id="cd00130">
    <property type="entry name" value="PAS"/>
    <property type="match status" value="3"/>
</dbReference>
<feature type="modified residue" description="Phosphohistidine" evidence="19">
    <location>
        <position position="1622"/>
    </location>
</feature>
<dbReference type="RefSeq" id="WP_192030672.1">
    <property type="nucleotide sequence ID" value="NZ_JACYTR010000045.1"/>
</dbReference>
<dbReference type="InterPro" id="IPR036097">
    <property type="entry name" value="HisK_dim/P_sf"/>
</dbReference>
<keyword evidence="21" id="KW-0175">Coiled coil</keyword>
<dbReference type="InterPro" id="IPR001610">
    <property type="entry name" value="PAC"/>
</dbReference>
<evidence type="ECO:0000256" key="18">
    <source>
        <dbReference type="ARBA" id="ARBA00068150"/>
    </source>
</evidence>
<comment type="caution">
    <text evidence="28">The sequence shown here is derived from an EMBL/GenBank/DDBJ whole genome shotgun (WGS) entry which is preliminary data.</text>
</comment>
<dbReference type="Pfam" id="PF13188">
    <property type="entry name" value="PAS_8"/>
    <property type="match status" value="1"/>
</dbReference>
<evidence type="ECO:0000256" key="17">
    <source>
        <dbReference type="ARBA" id="ARBA00064003"/>
    </source>
</evidence>
<protein>
    <recommendedName>
        <fullName evidence="18">Sensory/regulatory protein RpfC</fullName>
        <ecNumber evidence="3">2.7.13.3</ecNumber>
    </recommendedName>
</protein>
<keyword evidence="10" id="KW-0547">Nucleotide-binding</keyword>
<evidence type="ECO:0000256" key="5">
    <source>
        <dbReference type="ARBA" id="ARBA00022519"/>
    </source>
</evidence>
<dbReference type="FunFam" id="3.30.565.10:FF:000010">
    <property type="entry name" value="Sensor histidine kinase RcsC"/>
    <property type="match status" value="1"/>
</dbReference>
<keyword evidence="29" id="KW-1185">Reference proteome</keyword>
<proteinExistence type="predicted"/>
<dbReference type="InterPro" id="IPR003661">
    <property type="entry name" value="HisK_dim/P_dom"/>
</dbReference>
<dbReference type="InterPro" id="IPR036641">
    <property type="entry name" value="HPT_dom_sf"/>
</dbReference>
<feature type="domain" description="Histidine kinase" evidence="23">
    <location>
        <begin position="1044"/>
        <end position="1265"/>
    </location>
</feature>
<dbReference type="SMART" id="SM00388">
    <property type="entry name" value="HisKA"/>
    <property type="match status" value="1"/>
</dbReference>
<evidence type="ECO:0000256" key="11">
    <source>
        <dbReference type="ARBA" id="ARBA00022777"/>
    </source>
</evidence>
<comment type="catalytic activity">
    <reaction evidence="1">
        <text>ATP + protein L-histidine = ADP + protein N-phospho-L-histidine.</text>
        <dbReference type="EC" id="2.7.13.3"/>
    </reaction>
</comment>
<dbReference type="SUPFAM" id="SSF47384">
    <property type="entry name" value="Homodimeric domain of signal transducing histidine kinase"/>
    <property type="match status" value="1"/>
</dbReference>
<evidence type="ECO:0000256" key="21">
    <source>
        <dbReference type="SAM" id="Coils"/>
    </source>
</evidence>
<evidence type="ECO:0000259" key="23">
    <source>
        <dbReference type="PROSITE" id="PS50109"/>
    </source>
</evidence>
<evidence type="ECO:0000256" key="9">
    <source>
        <dbReference type="ARBA" id="ARBA00022737"/>
    </source>
</evidence>
<evidence type="ECO:0000256" key="16">
    <source>
        <dbReference type="ARBA" id="ARBA00023136"/>
    </source>
</evidence>
<keyword evidence="12" id="KW-0067">ATP-binding</keyword>
<dbReference type="SMART" id="SM00091">
    <property type="entry name" value="PAS"/>
    <property type="match status" value="5"/>
</dbReference>
<dbReference type="InterPro" id="IPR035965">
    <property type="entry name" value="PAS-like_dom_sf"/>
</dbReference>
<dbReference type="Gene3D" id="2.10.70.100">
    <property type="match status" value="1"/>
</dbReference>
<dbReference type="SMART" id="SM00387">
    <property type="entry name" value="HATPase_c"/>
    <property type="match status" value="1"/>
</dbReference>
<evidence type="ECO:0000256" key="3">
    <source>
        <dbReference type="ARBA" id="ARBA00012438"/>
    </source>
</evidence>
<dbReference type="Pfam" id="PF00072">
    <property type="entry name" value="Response_reg"/>
    <property type="match status" value="2"/>
</dbReference>
<dbReference type="InterPro" id="IPR005467">
    <property type="entry name" value="His_kinase_dom"/>
</dbReference>
<dbReference type="PROSITE" id="PS50112">
    <property type="entry name" value="PAS"/>
    <property type="match status" value="2"/>
</dbReference>
<dbReference type="SUPFAM" id="SSF52172">
    <property type="entry name" value="CheY-like"/>
    <property type="match status" value="2"/>
</dbReference>
<dbReference type="PANTHER" id="PTHR45339">
    <property type="entry name" value="HYBRID SIGNAL TRANSDUCTION HISTIDINE KINASE J"/>
    <property type="match status" value="1"/>
</dbReference>
<dbReference type="InterPro" id="IPR001789">
    <property type="entry name" value="Sig_transdc_resp-reg_receiver"/>
</dbReference>
<dbReference type="FunFam" id="1.10.287.130:FF:000002">
    <property type="entry name" value="Two-component osmosensing histidine kinase"/>
    <property type="match status" value="1"/>
</dbReference>
<dbReference type="Gene3D" id="3.30.565.10">
    <property type="entry name" value="Histidine kinase-like ATPase, C-terminal domain"/>
    <property type="match status" value="1"/>
</dbReference>
<dbReference type="InterPro" id="IPR013656">
    <property type="entry name" value="PAS_4"/>
</dbReference>
<dbReference type="InterPro" id="IPR000700">
    <property type="entry name" value="PAS-assoc_C"/>
</dbReference>
<dbReference type="FunFam" id="2.10.70.100:FF:000001">
    <property type="entry name" value="Sensory transduction histidine kinase"/>
    <property type="match status" value="1"/>
</dbReference>
<dbReference type="EMBL" id="JACYTR010000045">
    <property type="protein sequence ID" value="MBD8527250.1"/>
    <property type="molecule type" value="Genomic_DNA"/>
</dbReference>
<dbReference type="InterPro" id="IPR004358">
    <property type="entry name" value="Sig_transdc_His_kin-like_C"/>
</dbReference>
<feature type="transmembrane region" description="Helical" evidence="22">
    <location>
        <begin position="12"/>
        <end position="34"/>
    </location>
</feature>
<keyword evidence="8 22" id="KW-0812">Transmembrane</keyword>
<name>A0AAW3ZM96_9GAMM</name>
<feature type="domain" description="Response regulatory" evidence="24">
    <location>
        <begin position="1281"/>
        <end position="1402"/>
    </location>
</feature>
<dbReference type="SMART" id="SM01079">
    <property type="entry name" value="CHASE"/>
    <property type="match status" value="1"/>
</dbReference>
<evidence type="ECO:0000259" key="24">
    <source>
        <dbReference type="PROSITE" id="PS50110"/>
    </source>
</evidence>
<dbReference type="PRINTS" id="PR00344">
    <property type="entry name" value="BCTRLSENSOR"/>
</dbReference>
<feature type="domain" description="Response regulatory" evidence="24">
    <location>
        <begin position="1425"/>
        <end position="1543"/>
    </location>
</feature>
<dbReference type="SMART" id="SM00073">
    <property type="entry name" value="HPT"/>
    <property type="match status" value="1"/>
</dbReference>
<keyword evidence="15" id="KW-0843">Virulence</keyword>
<dbReference type="InterPro" id="IPR011006">
    <property type="entry name" value="CheY-like_superfamily"/>
</dbReference>
<evidence type="ECO:0000256" key="19">
    <source>
        <dbReference type="PROSITE-ProRule" id="PRU00110"/>
    </source>
</evidence>
<dbReference type="InterPro" id="IPR013655">
    <property type="entry name" value="PAS_fold_3"/>
</dbReference>
<evidence type="ECO:0000256" key="4">
    <source>
        <dbReference type="ARBA" id="ARBA00022475"/>
    </source>
</evidence>
<dbReference type="InterPro" id="IPR006189">
    <property type="entry name" value="CHASE_dom"/>
</dbReference>
<evidence type="ECO:0000256" key="13">
    <source>
        <dbReference type="ARBA" id="ARBA00022989"/>
    </source>
</evidence>
<evidence type="ECO:0000256" key="12">
    <source>
        <dbReference type="ARBA" id="ARBA00022840"/>
    </source>
</evidence>
<dbReference type="Gene3D" id="1.10.287.130">
    <property type="match status" value="1"/>
</dbReference>
<organism evidence="28 29">
    <name type="scientific">Pseudomarimonas arenosa</name>
    <dbReference type="NCBI Taxonomy" id="2774145"/>
    <lineage>
        <taxon>Bacteria</taxon>
        <taxon>Pseudomonadati</taxon>
        <taxon>Pseudomonadota</taxon>
        <taxon>Gammaproteobacteria</taxon>
        <taxon>Lysobacterales</taxon>
        <taxon>Lysobacteraceae</taxon>
        <taxon>Pseudomarimonas</taxon>
    </lineage>
</organism>
<dbReference type="PANTHER" id="PTHR45339:SF1">
    <property type="entry name" value="HYBRID SIGNAL TRANSDUCTION HISTIDINE KINASE J"/>
    <property type="match status" value="1"/>
</dbReference>
<evidence type="ECO:0000256" key="20">
    <source>
        <dbReference type="PROSITE-ProRule" id="PRU00169"/>
    </source>
</evidence>
<dbReference type="Proteomes" id="UP000613768">
    <property type="component" value="Unassembled WGS sequence"/>
</dbReference>
<evidence type="ECO:0000313" key="29">
    <source>
        <dbReference type="Proteomes" id="UP000613768"/>
    </source>
</evidence>
<dbReference type="GO" id="GO:0000155">
    <property type="term" value="F:phosphorelay sensor kinase activity"/>
    <property type="evidence" value="ECO:0007669"/>
    <property type="project" value="InterPro"/>
</dbReference>
<dbReference type="SUPFAM" id="SSF55785">
    <property type="entry name" value="PYP-like sensor domain (PAS domain)"/>
    <property type="match status" value="5"/>
</dbReference>
<evidence type="ECO:0000256" key="15">
    <source>
        <dbReference type="ARBA" id="ARBA00023026"/>
    </source>
</evidence>
<dbReference type="CDD" id="cd16922">
    <property type="entry name" value="HATPase_EvgS-ArcB-TorS-like"/>
    <property type="match status" value="1"/>
</dbReference>
<feature type="coiled-coil region" evidence="21">
    <location>
        <begin position="1017"/>
        <end position="1044"/>
    </location>
</feature>
<keyword evidence="9" id="KW-0677">Repeat</keyword>
<dbReference type="CDD" id="cd17546">
    <property type="entry name" value="REC_hyHK_CKI1_RcsC-like"/>
    <property type="match status" value="2"/>
</dbReference>
<dbReference type="EC" id="2.7.13.3" evidence="3"/>
<feature type="domain" description="PAC" evidence="26">
    <location>
        <begin position="974"/>
        <end position="1026"/>
    </location>
</feature>
<reference evidence="28 29" key="1">
    <citation type="submission" date="2020-09" db="EMBL/GenBank/DDBJ databases">
        <title>Pseudoxanthomonas sp. CAU 1598 isolated from sand of Yaerae Beach.</title>
        <authorList>
            <person name="Kim W."/>
        </authorList>
    </citation>
    <scope>NUCLEOTIDE SEQUENCE [LARGE SCALE GENOMIC DNA]</scope>
    <source>
        <strain evidence="28 29">CAU 1598</strain>
    </source>
</reference>
<feature type="modified residue" description="4-aspartylphosphate" evidence="20">
    <location>
        <position position="1476"/>
    </location>
</feature>
<dbReference type="SUPFAM" id="SSF47226">
    <property type="entry name" value="Histidine-containing phosphotransfer domain, HPT domain"/>
    <property type="match status" value="1"/>
</dbReference>
<evidence type="ECO:0000256" key="7">
    <source>
        <dbReference type="ARBA" id="ARBA00022679"/>
    </source>
</evidence>
<dbReference type="Gene3D" id="3.30.450.20">
    <property type="entry name" value="PAS domain"/>
    <property type="match status" value="5"/>
</dbReference>
<evidence type="ECO:0000259" key="25">
    <source>
        <dbReference type="PROSITE" id="PS50112"/>
    </source>
</evidence>
<keyword evidence="7" id="KW-0808">Transferase</keyword>
<dbReference type="GO" id="GO:0005886">
    <property type="term" value="C:plasma membrane"/>
    <property type="evidence" value="ECO:0007669"/>
    <property type="project" value="UniProtKB-SubCell"/>
</dbReference>